<dbReference type="AlphaFoldDB" id="A0AAD7D173"/>
<organism evidence="3 4">
    <name type="scientific">Mycena rosella</name>
    <name type="common">Pink bonnet</name>
    <name type="synonym">Agaricus rosellus</name>
    <dbReference type="NCBI Taxonomy" id="1033263"/>
    <lineage>
        <taxon>Eukaryota</taxon>
        <taxon>Fungi</taxon>
        <taxon>Dikarya</taxon>
        <taxon>Basidiomycota</taxon>
        <taxon>Agaricomycotina</taxon>
        <taxon>Agaricomycetes</taxon>
        <taxon>Agaricomycetidae</taxon>
        <taxon>Agaricales</taxon>
        <taxon>Marasmiineae</taxon>
        <taxon>Mycenaceae</taxon>
        <taxon>Mycena</taxon>
    </lineage>
</organism>
<keyword evidence="4" id="KW-1185">Reference proteome</keyword>
<evidence type="ECO:0000313" key="4">
    <source>
        <dbReference type="Proteomes" id="UP001221757"/>
    </source>
</evidence>
<protein>
    <submittedName>
        <fullName evidence="3">Uncharacterized protein</fullName>
    </submittedName>
</protein>
<dbReference type="Proteomes" id="UP001221757">
    <property type="component" value="Unassembled WGS sequence"/>
</dbReference>
<gene>
    <name evidence="3" type="ORF">B0H17DRAFT_1087531</name>
</gene>
<feature type="region of interest" description="Disordered" evidence="1">
    <location>
        <begin position="86"/>
        <end position="109"/>
    </location>
</feature>
<proteinExistence type="predicted"/>
<feature type="transmembrane region" description="Helical" evidence="2">
    <location>
        <begin position="136"/>
        <end position="159"/>
    </location>
</feature>
<evidence type="ECO:0000313" key="3">
    <source>
        <dbReference type="EMBL" id="KAJ7668841.1"/>
    </source>
</evidence>
<dbReference type="EMBL" id="JARKIE010000193">
    <property type="protein sequence ID" value="KAJ7668841.1"/>
    <property type="molecule type" value="Genomic_DNA"/>
</dbReference>
<keyword evidence="2" id="KW-0812">Transmembrane</keyword>
<evidence type="ECO:0000256" key="1">
    <source>
        <dbReference type="SAM" id="MobiDB-lite"/>
    </source>
</evidence>
<feature type="compositionally biased region" description="Polar residues" evidence="1">
    <location>
        <begin position="88"/>
        <end position="100"/>
    </location>
</feature>
<sequence>MHRQMHLQHLRAVVDMVDMLEGLVVHSSTHDRLLHRLLRVGGAHTHSAVIHTVPTWAHELRQLHNPRSELTWIKTKGRLLNDHRRQLRSQTMITPRSSPRSRAKPEQDSKFLRKLIPTSRLRLKPRRRTVCTPTGIFAASYTCFIFSALAGNLVGAVAMPRKLRTIFARLNIKDRFVVHPICFKCHRIFEADVGPHTFCPNCDEEIFGAPDRDEVDNEDDNIDSIFEEQDPKSSVWGKRKPYMVAPTQLLSTGLRSFFKRPGMNSAVNAWKKRKPGDGELNCMQDAEVWKTIKGPDGRPFFYSPSSEKEICLGVSFSLDWFCPSKSSFGPSHSSGVMSFCIQNLPTSLR</sequence>
<comment type="caution">
    <text evidence="3">The sequence shown here is derived from an EMBL/GenBank/DDBJ whole genome shotgun (WGS) entry which is preliminary data.</text>
</comment>
<evidence type="ECO:0000256" key="2">
    <source>
        <dbReference type="SAM" id="Phobius"/>
    </source>
</evidence>
<keyword evidence="2" id="KW-1133">Transmembrane helix</keyword>
<name>A0AAD7D173_MYCRO</name>
<keyword evidence="2" id="KW-0472">Membrane</keyword>
<reference evidence="3" key="1">
    <citation type="submission" date="2023-03" db="EMBL/GenBank/DDBJ databases">
        <title>Massive genome expansion in bonnet fungi (Mycena s.s.) driven by repeated elements and novel gene families across ecological guilds.</title>
        <authorList>
            <consortium name="Lawrence Berkeley National Laboratory"/>
            <person name="Harder C.B."/>
            <person name="Miyauchi S."/>
            <person name="Viragh M."/>
            <person name="Kuo A."/>
            <person name="Thoen E."/>
            <person name="Andreopoulos B."/>
            <person name="Lu D."/>
            <person name="Skrede I."/>
            <person name="Drula E."/>
            <person name="Henrissat B."/>
            <person name="Morin E."/>
            <person name="Kohler A."/>
            <person name="Barry K."/>
            <person name="LaButti K."/>
            <person name="Morin E."/>
            <person name="Salamov A."/>
            <person name="Lipzen A."/>
            <person name="Mereny Z."/>
            <person name="Hegedus B."/>
            <person name="Baldrian P."/>
            <person name="Stursova M."/>
            <person name="Weitz H."/>
            <person name="Taylor A."/>
            <person name="Grigoriev I.V."/>
            <person name="Nagy L.G."/>
            <person name="Martin F."/>
            <person name="Kauserud H."/>
        </authorList>
    </citation>
    <scope>NUCLEOTIDE SEQUENCE</scope>
    <source>
        <strain evidence="3">CBHHK067</strain>
    </source>
</reference>
<accession>A0AAD7D173</accession>